<proteinExistence type="predicted"/>
<dbReference type="InterPro" id="IPR021109">
    <property type="entry name" value="Peptidase_aspartic_dom_sf"/>
</dbReference>
<gene>
    <name evidence="3" type="ORF">Tci_045775</name>
</gene>
<feature type="compositionally biased region" description="Polar residues" evidence="1">
    <location>
        <begin position="1"/>
        <end position="10"/>
    </location>
</feature>
<keyword evidence="2" id="KW-1133">Transmembrane helix</keyword>
<dbReference type="CDD" id="cd00303">
    <property type="entry name" value="retropepsin_like"/>
    <property type="match status" value="1"/>
</dbReference>
<name>A0A6L2MKK8_TANCI</name>
<accession>A0A6L2MKK8</accession>
<reference evidence="3" key="1">
    <citation type="journal article" date="2019" name="Sci. Rep.">
        <title>Draft genome of Tanacetum cinerariifolium, the natural source of mosquito coil.</title>
        <authorList>
            <person name="Yamashiro T."/>
            <person name="Shiraishi A."/>
            <person name="Satake H."/>
            <person name="Nakayama K."/>
        </authorList>
    </citation>
    <scope>NUCLEOTIDE SEQUENCE</scope>
</reference>
<keyword evidence="2" id="KW-0812">Transmembrane</keyword>
<dbReference type="Gene3D" id="2.40.70.10">
    <property type="entry name" value="Acid Proteases"/>
    <property type="match status" value="1"/>
</dbReference>
<evidence type="ECO:0008006" key="4">
    <source>
        <dbReference type="Google" id="ProtNLM"/>
    </source>
</evidence>
<feature type="region of interest" description="Disordered" evidence="1">
    <location>
        <begin position="1"/>
        <end position="33"/>
    </location>
</feature>
<evidence type="ECO:0000256" key="2">
    <source>
        <dbReference type="SAM" id="Phobius"/>
    </source>
</evidence>
<evidence type="ECO:0000313" key="3">
    <source>
        <dbReference type="EMBL" id="GEU73797.1"/>
    </source>
</evidence>
<sequence>MRTRSSSNLPIESPPNPSTFNPKHRNRRRSKQPFILEESPVDTMANQRTMAELLRVPTEGYAEAIVVPSIVAEQFELKHSLINMTTSNQIFGLEKDNPHDHIRAARRWLEKEPPRYILTWEDLDSKFINEFFPPQEQQISVMKFQTFNNGLMNDFMRHGIDTKISFADQDSLNSAAGGNLLERHTQDVLTIIKNKSKCLVAGGNTFPELRDNIQGYVAAAAINYNQGNSVYRPSGSGSLPSNTIANPKGEQKAITNQSGIVLNGPSIPIPPPFINPKEDECVEETLTDQDLAEYTIKVPPPLVQKSKPPSQRNIVKMLKALLSNKGKLLELANTPLNENCSAVILKKLPEKLGDPGKFLILCGFSELKCKALADLARIARYVFVLVGKFTFLADFVIFDYESDPRKMLKALLSNKGKLLELANTPLNENCSAVILKKLPEKLGDPGKFLIPCGFSELKCKALADLGASINLMPLSIWKKLGLPELISTRMTLELANLALCTPARIARYVFVLVGKFTFPADFVIFDYESDPRVPFILGRPFLWTARALIDVHREEMILRDDFIIHTEETNSGSTIIHADISLLDLESFNFYFKPDPGELTSIVDSEIRKKVPSTTNMNLPPKEDHSPLFTYVVWIFISFLTYLVVPPHLFSFGNKDTICDPDIVNYHFPSLLPDVSHRCETFMKFNVYPKLLNESLMEILSSSCSPME</sequence>
<protein>
    <recommendedName>
        <fullName evidence="4">Reverse transcriptase domain-containing protein</fullName>
    </recommendedName>
</protein>
<feature type="compositionally biased region" description="Basic residues" evidence="1">
    <location>
        <begin position="22"/>
        <end position="31"/>
    </location>
</feature>
<organism evidence="3">
    <name type="scientific">Tanacetum cinerariifolium</name>
    <name type="common">Dalmatian daisy</name>
    <name type="synonym">Chrysanthemum cinerariifolium</name>
    <dbReference type="NCBI Taxonomy" id="118510"/>
    <lineage>
        <taxon>Eukaryota</taxon>
        <taxon>Viridiplantae</taxon>
        <taxon>Streptophyta</taxon>
        <taxon>Embryophyta</taxon>
        <taxon>Tracheophyta</taxon>
        <taxon>Spermatophyta</taxon>
        <taxon>Magnoliopsida</taxon>
        <taxon>eudicotyledons</taxon>
        <taxon>Gunneridae</taxon>
        <taxon>Pentapetalae</taxon>
        <taxon>asterids</taxon>
        <taxon>campanulids</taxon>
        <taxon>Asterales</taxon>
        <taxon>Asteraceae</taxon>
        <taxon>Asteroideae</taxon>
        <taxon>Anthemideae</taxon>
        <taxon>Anthemidinae</taxon>
        <taxon>Tanacetum</taxon>
    </lineage>
</organism>
<evidence type="ECO:0000256" key="1">
    <source>
        <dbReference type="SAM" id="MobiDB-lite"/>
    </source>
</evidence>
<dbReference type="EMBL" id="BKCJ010006759">
    <property type="protein sequence ID" value="GEU73797.1"/>
    <property type="molecule type" value="Genomic_DNA"/>
</dbReference>
<dbReference type="PANTHER" id="PTHR33067:SF35">
    <property type="entry name" value="ASPARTIC PEPTIDASE DDI1-TYPE DOMAIN-CONTAINING PROTEIN"/>
    <property type="match status" value="1"/>
</dbReference>
<feature type="transmembrane region" description="Helical" evidence="2">
    <location>
        <begin position="628"/>
        <end position="645"/>
    </location>
</feature>
<keyword evidence="2" id="KW-0472">Membrane</keyword>
<dbReference type="AlphaFoldDB" id="A0A6L2MKK8"/>
<dbReference type="PANTHER" id="PTHR33067">
    <property type="entry name" value="RNA-DIRECTED DNA POLYMERASE-RELATED"/>
    <property type="match status" value="1"/>
</dbReference>
<comment type="caution">
    <text evidence="3">The sequence shown here is derived from an EMBL/GenBank/DDBJ whole genome shotgun (WGS) entry which is preliminary data.</text>
</comment>